<dbReference type="AlphaFoldDB" id="A0A6S7BIJ1"/>
<dbReference type="EMBL" id="CADIJQ010000009">
    <property type="protein sequence ID" value="CAB3732595.1"/>
    <property type="molecule type" value="Genomic_DNA"/>
</dbReference>
<comment type="catalytic activity">
    <reaction evidence="5 8">
        <text>a 2'-deoxycytidine in DNA + S-adenosyl-L-methionine = a 5-methyl-2'-deoxycytidine in DNA + S-adenosyl-L-homocysteine + H(+)</text>
        <dbReference type="Rhea" id="RHEA:13681"/>
        <dbReference type="Rhea" id="RHEA-COMP:11369"/>
        <dbReference type="Rhea" id="RHEA-COMP:11370"/>
        <dbReference type="ChEBI" id="CHEBI:15378"/>
        <dbReference type="ChEBI" id="CHEBI:57856"/>
        <dbReference type="ChEBI" id="CHEBI:59789"/>
        <dbReference type="ChEBI" id="CHEBI:85452"/>
        <dbReference type="ChEBI" id="CHEBI:85454"/>
        <dbReference type="EC" id="2.1.1.37"/>
    </reaction>
</comment>
<dbReference type="RefSeq" id="WP_175171243.1">
    <property type="nucleotide sequence ID" value="NZ_CADIJQ010000009.1"/>
</dbReference>
<dbReference type="PANTHER" id="PTHR10629">
    <property type="entry name" value="CYTOSINE-SPECIFIC METHYLTRANSFERASE"/>
    <property type="match status" value="1"/>
</dbReference>
<dbReference type="EC" id="2.1.1.37" evidence="8"/>
<sequence>MPNLIDLFAGAGGLSLGAFRAGFEVRAAVELDKQAMATHKRNFPTTVHIAQDVSTLDGPSLLALSGIQAGELDGLIGGPPCQGFSSIGNKDAGDARNGLFSDFFRLVSQMRPAFFVAENVPGILAERNDDIRAQALRNVPGNYCVLDPIEVQANLYGAPTTRKRIFFIGYQPNRFSVELTAEHFAPPTHIEQAIVSLALQGLPLRIDSRWQTEELGWRSATTCGGEFLADRITNCVPQGVGDPQLLERYFEKGQVSGCLGTRHSDELRRRYRALKYGQMDAATRSRRLDPNGFCPTLRAGTGSDKGSYQAVRPIHFSAPRVITPREAARLQGFPDWFVFDPTKWHSFRQIGNSVSPIVAERILTPLRQFLL</sequence>
<dbReference type="SUPFAM" id="SSF53335">
    <property type="entry name" value="S-adenosyl-L-methionine-dependent methyltransferases"/>
    <property type="match status" value="1"/>
</dbReference>
<organism evidence="9 10">
    <name type="scientific">Achromobacter kerstersii</name>
    <dbReference type="NCBI Taxonomy" id="1353890"/>
    <lineage>
        <taxon>Bacteria</taxon>
        <taxon>Pseudomonadati</taxon>
        <taxon>Pseudomonadota</taxon>
        <taxon>Betaproteobacteria</taxon>
        <taxon>Burkholderiales</taxon>
        <taxon>Alcaligenaceae</taxon>
        <taxon>Achromobacter</taxon>
    </lineage>
</organism>
<dbReference type="GO" id="GO:0003886">
    <property type="term" value="F:DNA (cytosine-5-)-methyltransferase activity"/>
    <property type="evidence" value="ECO:0007669"/>
    <property type="project" value="UniProtKB-EC"/>
</dbReference>
<reference evidence="9 10" key="1">
    <citation type="submission" date="2020-04" db="EMBL/GenBank/DDBJ databases">
        <authorList>
            <person name="De Canck E."/>
        </authorList>
    </citation>
    <scope>NUCLEOTIDE SEQUENCE [LARGE SCALE GENOMIC DNA]</scope>
    <source>
        <strain evidence="9 10">LMG 3441</strain>
    </source>
</reference>
<dbReference type="InterPro" id="IPR050390">
    <property type="entry name" value="C5-Methyltransferase"/>
</dbReference>
<dbReference type="InterPro" id="IPR001525">
    <property type="entry name" value="C5_MeTfrase"/>
</dbReference>
<name>A0A6S7BIJ1_9BURK</name>
<dbReference type="Gene3D" id="3.90.120.10">
    <property type="entry name" value="DNA Methylase, subunit A, domain 2"/>
    <property type="match status" value="1"/>
</dbReference>
<proteinExistence type="inferred from homology"/>
<dbReference type="PROSITE" id="PS51679">
    <property type="entry name" value="SAM_MT_C5"/>
    <property type="match status" value="1"/>
</dbReference>
<dbReference type="GO" id="GO:0009307">
    <property type="term" value="P:DNA restriction-modification system"/>
    <property type="evidence" value="ECO:0007669"/>
    <property type="project" value="UniProtKB-KW"/>
</dbReference>
<evidence type="ECO:0000256" key="2">
    <source>
        <dbReference type="ARBA" id="ARBA00022679"/>
    </source>
</evidence>
<protein>
    <recommendedName>
        <fullName evidence="8">Cytosine-specific methyltransferase</fullName>
        <ecNumber evidence="8">2.1.1.37</ecNumber>
    </recommendedName>
</protein>
<evidence type="ECO:0000313" key="10">
    <source>
        <dbReference type="Proteomes" id="UP000494269"/>
    </source>
</evidence>
<evidence type="ECO:0000313" key="9">
    <source>
        <dbReference type="EMBL" id="CAB3732595.1"/>
    </source>
</evidence>
<dbReference type="Gene3D" id="3.40.50.150">
    <property type="entry name" value="Vaccinia Virus protein VP39"/>
    <property type="match status" value="1"/>
</dbReference>
<dbReference type="NCBIfam" id="TIGR00675">
    <property type="entry name" value="dcm"/>
    <property type="match status" value="1"/>
</dbReference>
<keyword evidence="2 6" id="KW-0808">Transferase</keyword>
<dbReference type="InterPro" id="IPR029063">
    <property type="entry name" value="SAM-dependent_MTases_sf"/>
</dbReference>
<evidence type="ECO:0000256" key="3">
    <source>
        <dbReference type="ARBA" id="ARBA00022691"/>
    </source>
</evidence>
<dbReference type="PROSITE" id="PS00095">
    <property type="entry name" value="C5_MTASE_2"/>
    <property type="match status" value="1"/>
</dbReference>
<keyword evidence="10" id="KW-1185">Reference proteome</keyword>
<keyword evidence="3 6" id="KW-0949">S-adenosyl-L-methionine</keyword>
<evidence type="ECO:0000256" key="5">
    <source>
        <dbReference type="ARBA" id="ARBA00047422"/>
    </source>
</evidence>
<dbReference type="Proteomes" id="UP000494269">
    <property type="component" value="Unassembled WGS sequence"/>
</dbReference>
<dbReference type="InterPro" id="IPR018117">
    <property type="entry name" value="C5_DNA_meth_AS"/>
</dbReference>
<dbReference type="PRINTS" id="PR00105">
    <property type="entry name" value="C5METTRFRASE"/>
</dbReference>
<evidence type="ECO:0000256" key="8">
    <source>
        <dbReference type="RuleBase" id="RU000417"/>
    </source>
</evidence>
<accession>A0A6S7BIJ1</accession>
<dbReference type="GO" id="GO:0032259">
    <property type="term" value="P:methylation"/>
    <property type="evidence" value="ECO:0007669"/>
    <property type="project" value="UniProtKB-KW"/>
</dbReference>
<evidence type="ECO:0000256" key="4">
    <source>
        <dbReference type="ARBA" id="ARBA00022747"/>
    </source>
</evidence>
<dbReference type="PANTHER" id="PTHR10629:SF52">
    <property type="entry name" value="DNA (CYTOSINE-5)-METHYLTRANSFERASE 1"/>
    <property type="match status" value="1"/>
</dbReference>
<evidence type="ECO:0000256" key="6">
    <source>
        <dbReference type="PROSITE-ProRule" id="PRU01016"/>
    </source>
</evidence>
<dbReference type="InterPro" id="IPR031303">
    <property type="entry name" value="C5_meth_CS"/>
</dbReference>
<dbReference type="Pfam" id="PF00145">
    <property type="entry name" value="DNA_methylase"/>
    <property type="match status" value="1"/>
</dbReference>
<evidence type="ECO:0000256" key="1">
    <source>
        <dbReference type="ARBA" id="ARBA00022603"/>
    </source>
</evidence>
<keyword evidence="1 6" id="KW-0489">Methyltransferase</keyword>
<gene>
    <name evidence="9" type="ORF">LMG3441_04829</name>
</gene>
<keyword evidence="4" id="KW-0680">Restriction system</keyword>
<evidence type="ECO:0000256" key="7">
    <source>
        <dbReference type="RuleBase" id="RU000416"/>
    </source>
</evidence>
<dbReference type="PROSITE" id="PS00094">
    <property type="entry name" value="C5_MTASE_1"/>
    <property type="match status" value="1"/>
</dbReference>
<feature type="active site" evidence="6">
    <location>
        <position position="81"/>
    </location>
</feature>
<comment type="similarity">
    <text evidence="6 7">Belongs to the class I-like SAM-binding methyltransferase superfamily. C5-methyltransferase family.</text>
</comment>